<feature type="signal peptide" evidence="1">
    <location>
        <begin position="1"/>
        <end position="24"/>
    </location>
</feature>
<organism evidence="3 4">
    <name type="scientific">Snuella sedimenti</name>
    <dbReference type="NCBI Taxonomy" id="2798802"/>
    <lineage>
        <taxon>Bacteria</taxon>
        <taxon>Pseudomonadati</taxon>
        <taxon>Bacteroidota</taxon>
        <taxon>Flavobacteriia</taxon>
        <taxon>Flavobacteriales</taxon>
        <taxon>Flavobacteriaceae</taxon>
        <taxon>Snuella</taxon>
    </lineage>
</organism>
<keyword evidence="1" id="KW-0732">Signal</keyword>
<dbReference type="Gene3D" id="2.60.40.740">
    <property type="match status" value="1"/>
</dbReference>
<evidence type="ECO:0000313" key="3">
    <source>
        <dbReference type="EMBL" id="MBJ6368447.1"/>
    </source>
</evidence>
<gene>
    <name evidence="3" type="ORF">JF259_10150</name>
</gene>
<dbReference type="Proteomes" id="UP000610931">
    <property type="component" value="Unassembled WGS sequence"/>
</dbReference>
<accession>A0A8J7IFX2</accession>
<keyword evidence="4" id="KW-1185">Reference proteome</keyword>
<dbReference type="NCBIfam" id="TIGR04131">
    <property type="entry name" value="Bac_Flav_CTERM"/>
    <property type="match status" value="1"/>
</dbReference>
<dbReference type="InterPro" id="IPR026341">
    <property type="entry name" value="T9SS_type_B"/>
</dbReference>
<feature type="domain" description="MAM" evidence="2">
    <location>
        <begin position="1213"/>
        <end position="1398"/>
    </location>
</feature>
<evidence type="ECO:0000313" key="4">
    <source>
        <dbReference type="Proteomes" id="UP000610931"/>
    </source>
</evidence>
<name>A0A8J7IFX2_9FLAO</name>
<comment type="caution">
    <text evidence="3">The sequence shown here is derived from an EMBL/GenBank/DDBJ whole genome shotgun (WGS) entry which is preliminary data.</text>
</comment>
<proteinExistence type="predicted"/>
<evidence type="ECO:0000259" key="2">
    <source>
        <dbReference type="PROSITE" id="PS50060"/>
    </source>
</evidence>
<feature type="chain" id="PRO_5035289014" evidence="1">
    <location>
        <begin position="25"/>
        <end position="4610"/>
    </location>
</feature>
<evidence type="ECO:0000256" key="1">
    <source>
        <dbReference type="SAM" id="SignalP"/>
    </source>
</evidence>
<reference evidence="3" key="1">
    <citation type="submission" date="2020-12" db="EMBL/GenBank/DDBJ databases">
        <title>Snuella sp. nov., isolated from sediment in Incheon.</title>
        <authorList>
            <person name="Kim W."/>
        </authorList>
    </citation>
    <scope>NUCLEOTIDE SEQUENCE</scope>
    <source>
        <strain evidence="3">CAU 1569</strain>
    </source>
</reference>
<dbReference type="Pfam" id="PF13573">
    <property type="entry name" value="SprB"/>
    <property type="match status" value="13"/>
</dbReference>
<dbReference type="InterPro" id="IPR000998">
    <property type="entry name" value="MAM_dom"/>
</dbReference>
<protein>
    <submittedName>
        <fullName evidence="3">T9SS type B sorting domain-containing protein</fullName>
    </submittedName>
</protein>
<dbReference type="InterPro" id="IPR025667">
    <property type="entry name" value="SprB_repeat"/>
</dbReference>
<dbReference type="PROSITE" id="PS50060">
    <property type="entry name" value="MAM_2"/>
    <property type="match status" value="1"/>
</dbReference>
<dbReference type="RefSeq" id="WP_199115208.1">
    <property type="nucleotide sequence ID" value="NZ_JAELVQ010000011.1"/>
</dbReference>
<dbReference type="EMBL" id="JAELVQ010000011">
    <property type="protein sequence ID" value="MBJ6368447.1"/>
    <property type="molecule type" value="Genomic_DNA"/>
</dbReference>
<sequence>MKKPTIYKSAFVVLFILLCINGMAQTYEPFSVRKNIDIKGSMLVIGNSILGQDNNDFNDATQDNQDISMQYIDIDGDTSTFSSSSADLLLPDHEDGSATDCYRVAYAGLYWGAILQSGSRTDINNVKLKIPGSTTYTDITGEIVYDAIVNPIIAETGEPGNTPYACYAEVTDLLSSLSDIEGTYTLANVTSSLGFNNSTGLAAGWTLIIIYEDPELHTKSFTTFDGFSHIFDGHQETIPVTGFTTPPAGNIDLQFAYAVLDGDRTKRATKLEINGKEVTTPLRSANKFFGSVIENTNGVSNPRNPNSSNTLGYDTGFLEILNSEPEFIKNNDSSADFRLQVARGQADPIFAFLSAFAVDIIAPDIDLTKVVLDTSGDDIDGDDVNLGQNLFYEITFQSTGNDNVTEFTIKDILPDNIIFDPDTDIDLTNAGGATLQSYDPATRTLIFSIPDASVEVNDPAFVIRLAVRVVPNCYDLSQACSNEIQNQAFATYRGVINTNWIQDEGSFATTECLGIPGSTNFLVDISNCSFERTEVLCGNSVVITAADGYDSYSWSTSPTGTPVIGTGQTYTATGTGTFYVTNTTSATCISIVEQITVIPYGNTITNPVIPFADQTPVCPNDGKVLPYIFLCGANDTRAITTGISDAVSIIWEKLDETSCDPVTVDDCANENDACTWNQVGTGPNYTADQAGEFRIVINYPGGCFSIFYFNVYQNLLNPTVIAKDIICNTLGEITVGGVPSGYEYSLDPSGSYQSSNVFSIDTAGYYTVYIRQVGVDTNPCIFETPNIYVRDRDVSVSSVVTQPNCNGDKGSIQLAVNNGLPQYYYSLSEGGTLVNSVGPITNSDYTFANLNPGTYTYTVSTDDGCLFTSDIEIINPPVLTATVALTRPLTCTDGEITVYPEGGTPPYQYYVNGATISQDSPIITVPTAGDYNITVIDANNCSTATSITVEAISAPDFTISHTDILCYGDNTGQIQFNVTNANGYTIEYSIDNGTTYQSNPTFSNLTAGTYTTNIKYSLNGIECFSASEDIIITQPDTALTASAGVSELAGCGPNGEGKVRITNPQGGTPPYEYSFDNQATWTSTNEAYVAPGTYTLYIRDANGCIYAMPGIIIDPEPVPPTITVSDPDFNCDGTANATVTVTNEGSNSYTYTYLLDGAENPNTADPKTFLDVSEGSHTVTVTYKLETVPTYSNLLNEDFGSGAPTTSPGIASAYCFNDQRVNPPYPCGTRSVEDNQYSVASFFWRSDDPSSNNSGAWYHFQDHTTNGADPDGRFLLVNIGSAAGPYGILYSKPINDVIPNQDIKVDLYLANLMRSVYTVQDDPDFRIQLVDGSGTVIAEQFTGTIPKNEQWNFSQLTLNPGNNTNLTFVIRSGSVEYFGNDALIDDISVYQLPVTCIEQVDFPFVVNSGNAFTADVTGTSNVSCSAGADGTITIAAQNFDPANGFQYSLDGVNWNTQMTSPYTITGLTAGSYTIQVRYEDAVDTCSFTFNHDIVAPTLLEVNASGTPVTCLDGSTVTATATGGTPAYSYELLDNTLNLIANFPSNGILTNVAAGNYTIRATDANGCVATTTLDLIAPTAPTASISNADYCYDTSNGATLEITASGGQAPYEYSINGGAFQSSNSFTNLTPGNYDITVRDAYGCTVTLPTETIAAQVNVDVVLTKALDCTASPNAVITGTISDGYPPYSVTLIQGSGTPNLTGNTFTLTTGTDGTYQFQITDANGCQAVSNVITINPIENPTATTTTVNPGCNGDSNGSVQIIPANGVGPYSYSFEGSPFTSTSLYTGLAAGSYAYQVQDANECIFNGTVTLTEPTTLVATASATTFSCDANNTKQSATVTIAVPSTGTAPYLYSFNGSGFSSNNTLTVNDNGTDQTITYAVQDANGCTDNGSITILQLDPPTDLDFSATDVTCTTTTSTVTVTATDGVSPLEYETIAPSPIIVGKQASNSFSGLSLGTYIFRVTDANGCYYTESYTIDPVTPIAITGLKLSDVLCNGGNTGAIQFTVSGYTGSYTSTLTSGSGTLVQSGNTIDLTNLIAGSYTVEVTDLTTGCTANETITISEPANPVSLTATATNVHCNEDNSQITVTPSGGTPNYTYAAVITGAPAPTTYNSSNVITVDTNSATNLVWDVYVKDANGCTAMTAVTITEDPLPTVTAPTVSNQCTASSGFTFTVTATGLAPLSYSINGGLSYQTSPTFTVNAAGSYTITVRDANGCTTTSATQTDVFPPIATSALLTKDLTCSLPQEASIDISVSGGNPPYTYEVSTDGGSSYSPIAGSTYTTTSAGTYQFRVTDANGCTQETNAITITNPTNPSITSVIETQSIACNSEETAAIQITIDNASGTPPFIINVNNDTTGTDYGTQTSGLAAGDYTITVTDARGCTDTDTITISEPTPLVPTYHAEPITCQAGGVSKGSVIVDGVTGGTAPYNYYVTGVNGYSNSELNATGSTSVNFDVVDFGLYQINIVDANGCSVLIQDILVASPPDDLDILINTTADCISGGTAEVSIGTTLSGSGPYHFAIYSGPGMTYTAPTTAPWQDEDAPGSEKTTFTNLIPGVTYTFIVFDELTGCYYYEIANAPVPTNSTLTTSALVSNNITCTGSANGNVSFDITSIYGSSTDVTFEIFNSQSLASTGITGSGTVPANGTLSVSNLGPLPFGNYFVLVTEDVGATNAGCSIATTTFNITESTIDLSLTASVSKNENCNELGIISATASNGTAPYTYQLLLESDPAPTASSGGWASANTFTASANAYTVYVKDAYNCIREYDITLAADPTPTIDPVPQQCFDGTPFNITLVEGTGSAIGPLTYSIGGAYQTSSTFTISMTGTYTVSVKDGNGCIASTTYVVEPPLLLDANMTQDLTCTLDASITITASGGTGTYSTYEVSYNGGGYVVIAGSPYTTTIDGTYQFRVTDSQGCQAISNVITVTPNTTPTLTEIHTDVSCNGGSDGSIVITAANGIAPYQYSIDNGATFQASNVFSGLSGGIYNVVVRDSKNCDSAATPVTINDPTAVAGTGSLTQGLTCGAGNATQPAIVTITGSGGTAPYTYSFDGGVNYTSTNTYATYAAGTVTAYIKDANSCIIATPIDVNIPALDVPTDLDFSSTVVTCIALTSDVTLTPTGGVAPLSYEIISPASATGNTTGASSGIFTSLAPDTYVFTVTDANGCYYTESFTVDPVTNITVSGLLVNDVSCNGGSDGAVDFTVSNFSGTYSYTINGGVAIVGQTATTINLTGLPIGDQTIVVTDDTTGCTDTVTITVSEPATLTLIEADNINATCNFGAQVTVTASNGTPPYQYAFVIDGFAPTVSDYTNNNTAVLDPATNTDWDVWVQDANGCTAQIDVVISTDSLPTVTVPTFADNQCNLNGDPYTFTVTGTTGIPPFEYSIGNGFQSSPTFTVSTPGTYAVTVRDGNGCTAVSGTSITIYPSLDLTPSITTLPSCTDDDGVITVTGSGGSGNYTYSISPSVGSISGNVISGVPSGTYTVTITDTVTNCTKDATITLDAATPVTFTPVPTDVSCNGGSDGSITVNLPANNDNPIYTYEITAPIVVAPQTSNVFTGLAPGTYTIQVTSGRNCIATQDVIVGEPNNIVVPAPTVVEYACTAGTNTTNFASITVNSITGGSGTYIIYEFVKGVTVVQSGSSNVYIESDLSGGNYTINVYDDNGCSGSTTATIEPFIALEDLTVNIDNAITCTNDEDITVSVTSTGGTPTNLEYTLEDANGVLPNQTNTTGIFTGLPIGNYIITVENLDTQCSLQTVHYVNDPNTFDLTIDSVVDVTCFNDTDGSVNVTLIDRVPTPTDESGPFTYNVVDALGATVASGTTANAGPITISGLASGTYTVTATLTNTPFCTINKNFTITAPTAALSITETHTEITCVSGNNDGTISASATGGWSGGYEYQLELTSGTIITAFSATYHFTGLTAGDYIVSVRDSKGCIASTNVSLVNPTPIDATIAATPTLLSCFGDTNATITVSNVTGGQGSNYTYTLNRTAPTPSSSGPQTSPIFTGLGFGSYNVTVTDGYDCEFTTADIVISEPSQLVADLVKASSQTCLTQATLTLSAVGGIGPYEYSDDITLNTVLGSFSTDVTFSVPVGTYVYYVRDTNGCIATVSNEITIEPLEPLIVNLDTTNATINCAGESTGVIVAEAQGGLGNYIYTLQDGSGNDITPVTQDTPGVFTGLPIGTYQVFVESGDCDVTSATVTITEPSEPLTAQFITTDVTCNGSNDGIIEVIASGGTGIIKYAISPQMDQFFDEPIFDDLFPGTYQVIVQDELGCYILEDITIVEPTPVILNIVPNSIIPEICDGDMNGAFSIEISGGTAPYSVALDDINGTYTTGVLENTPFTFSSLSGGDHIVYVMDSEGCESEWNITFPESVKIEPVAIVEYGCTNNMSTNTVTVEVDESITDPSELDYSLNGGPYQSSNVFINVPAGLDHFIDVRHINGCIQRTENFDIEQYEPLELVLENGGLNEIVAVATGGTGNYEFTLNGESYGSENTFIIYASGDYTVTVTDSNGCVATATKYFEYIDVCIPNYFVPQNGGWGPGCTSQYKDMTFDIFDRYGRKIATLRVGEKWDGNYRGAPLPSGDYWYVVKLNDPKDDREFVGHFTLYR</sequence>
<dbReference type="GO" id="GO:0016020">
    <property type="term" value="C:membrane"/>
    <property type="evidence" value="ECO:0007669"/>
    <property type="project" value="InterPro"/>
</dbReference>